<evidence type="ECO:0000259" key="3">
    <source>
        <dbReference type="Pfam" id="PF10531"/>
    </source>
</evidence>
<dbReference type="PANTHER" id="PTHR33619:SF3">
    <property type="entry name" value="POLYSACCHARIDE EXPORT PROTEIN GFCE-RELATED"/>
    <property type="match status" value="1"/>
</dbReference>
<organism evidence="4 5">
    <name type="scientific">Sphingomonas hominis</name>
    <dbReference type="NCBI Taxonomy" id="2741495"/>
    <lineage>
        <taxon>Bacteria</taxon>
        <taxon>Pseudomonadati</taxon>
        <taxon>Pseudomonadota</taxon>
        <taxon>Alphaproteobacteria</taxon>
        <taxon>Sphingomonadales</taxon>
        <taxon>Sphingomonadaceae</taxon>
        <taxon>Sphingomonas</taxon>
    </lineage>
</organism>
<gene>
    <name evidence="4" type="ORF">HRV97_11945</name>
</gene>
<dbReference type="Proteomes" id="UP000621447">
    <property type="component" value="Unassembled WGS sequence"/>
</dbReference>
<dbReference type="InterPro" id="IPR049712">
    <property type="entry name" value="Poly_export"/>
</dbReference>
<dbReference type="InterPro" id="IPR003715">
    <property type="entry name" value="Poly_export_N"/>
</dbReference>
<dbReference type="Pfam" id="PF02563">
    <property type="entry name" value="Poly_export"/>
    <property type="match status" value="1"/>
</dbReference>
<comment type="caution">
    <text evidence="4">The sequence shown here is derived from an EMBL/GenBank/DDBJ whole genome shotgun (WGS) entry which is preliminary data.</text>
</comment>
<name>A0ABX2JH84_9SPHN</name>
<dbReference type="InterPro" id="IPR019554">
    <property type="entry name" value="Soluble_ligand-bd"/>
</dbReference>
<feature type="domain" description="Soluble ligand binding" evidence="3">
    <location>
        <begin position="119"/>
        <end position="170"/>
    </location>
</feature>
<proteinExistence type="predicted"/>
<evidence type="ECO:0000256" key="1">
    <source>
        <dbReference type="ARBA" id="ARBA00022729"/>
    </source>
</evidence>
<evidence type="ECO:0000313" key="5">
    <source>
        <dbReference type="Proteomes" id="UP000621447"/>
    </source>
</evidence>
<sequence length="192" mass="20779">MFSARYIMLFAASATLASCGGKGHAPISSGERFSTAGDVVEDYRLGVGDRLRVSVYREADLTGEFAVGADGNVALPLIGSVKALGRSVAEFSREAQARYGDGYLREPKVSAEVINYRPFFILGEVETPGQYPYTIGMTLPMAVATAKGYTPRADRGTVRIMRLGAADEEVYRASPGLRIYPGDMVRVGERFF</sequence>
<dbReference type="EMBL" id="JABULH010000005">
    <property type="protein sequence ID" value="NTS65871.1"/>
    <property type="molecule type" value="Genomic_DNA"/>
</dbReference>
<dbReference type="PANTHER" id="PTHR33619">
    <property type="entry name" value="POLYSACCHARIDE EXPORT PROTEIN GFCE-RELATED"/>
    <property type="match status" value="1"/>
</dbReference>
<protein>
    <submittedName>
        <fullName evidence="4">Polysaccharide export protein</fullName>
    </submittedName>
</protein>
<accession>A0ABX2JH84</accession>
<dbReference type="Pfam" id="PF10531">
    <property type="entry name" value="SLBB"/>
    <property type="match status" value="1"/>
</dbReference>
<dbReference type="Gene3D" id="3.10.560.10">
    <property type="entry name" value="Outer membrane lipoprotein wza domain like"/>
    <property type="match status" value="1"/>
</dbReference>
<evidence type="ECO:0000313" key="4">
    <source>
        <dbReference type="EMBL" id="NTS65871.1"/>
    </source>
</evidence>
<reference evidence="4 5" key="1">
    <citation type="submission" date="2020-06" db="EMBL/GenBank/DDBJ databases">
        <title>Sphingomonas hominis sp. nov., a member of the Sphingomonas, isolated from the hair of a 22-year-old girl.</title>
        <authorList>
            <person name="Zhang D.-F."/>
            <person name="Cui X.-W."/>
        </authorList>
    </citation>
    <scope>NUCLEOTIDE SEQUENCE [LARGE SCALE GENOMIC DNA]</scope>
    <source>
        <strain evidence="4 5">HHU CXW</strain>
    </source>
</reference>
<keyword evidence="5" id="KW-1185">Reference proteome</keyword>
<keyword evidence="1" id="KW-0732">Signal</keyword>
<dbReference type="PROSITE" id="PS51257">
    <property type="entry name" value="PROKAR_LIPOPROTEIN"/>
    <property type="match status" value="1"/>
</dbReference>
<evidence type="ECO:0000259" key="2">
    <source>
        <dbReference type="Pfam" id="PF02563"/>
    </source>
</evidence>
<dbReference type="Gene3D" id="3.30.1950.10">
    <property type="entry name" value="wza like domain"/>
    <property type="match status" value="1"/>
</dbReference>
<feature type="domain" description="Polysaccharide export protein N-terminal" evidence="2">
    <location>
        <begin position="40"/>
        <end position="113"/>
    </location>
</feature>